<organism evidence="2 3">
    <name type="scientific">Streptomyces laurentii</name>
    <dbReference type="NCBI Taxonomy" id="39478"/>
    <lineage>
        <taxon>Bacteria</taxon>
        <taxon>Bacillati</taxon>
        <taxon>Actinomycetota</taxon>
        <taxon>Actinomycetes</taxon>
        <taxon>Kitasatosporales</taxon>
        <taxon>Streptomycetaceae</taxon>
        <taxon>Streptomyces</taxon>
    </lineage>
</organism>
<dbReference type="Gene3D" id="1.10.10.10">
    <property type="entry name" value="Winged helix-like DNA-binding domain superfamily/Winged helix DNA-binding domain"/>
    <property type="match status" value="1"/>
</dbReference>
<gene>
    <name evidence="2" type="ORF">SLA_7128</name>
</gene>
<evidence type="ECO:0000313" key="2">
    <source>
        <dbReference type="EMBL" id="BAU87994.1"/>
    </source>
</evidence>
<dbReference type="EMBL" id="AP017424">
    <property type="protein sequence ID" value="BAU87994.1"/>
    <property type="molecule type" value="Genomic_DNA"/>
</dbReference>
<proteinExistence type="predicted"/>
<reference evidence="2 3" key="1">
    <citation type="journal article" date="2016" name="Genome Announc.">
        <title>Complete Genome Sequence of Thiostrepton-Producing Streptomyces laurentii ATCC 31255.</title>
        <authorList>
            <person name="Doi K."/>
            <person name="Fujino Y."/>
            <person name="Nagayoshi Y."/>
            <person name="Ohshima T."/>
            <person name="Ogata S."/>
        </authorList>
    </citation>
    <scope>NUCLEOTIDE SEQUENCE [LARGE SCALE GENOMIC DNA]</scope>
    <source>
        <strain evidence="2 3">ATCC 31255</strain>
    </source>
</reference>
<dbReference type="KEGG" id="slau:SLA_7128"/>
<protein>
    <submittedName>
        <fullName evidence="2">Uncharacterized protein</fullName>
    </submittedName>
</protein>
<dbReference type="InterPro" id="IPR036388">
    <property type="entry name" value="WH-like_DNA-bd_sf"/>
</dbReference>
<accession>A0A160P8W6</accession>
<dbReference type="AlphaFoldDB" id="A0A160P8W6"/>
<dbReference type="InterPro" id="IPR036390">
    <property type="entry name" value="WH_DNA-bd_sf"/>
</dbReference>
<dbReference type="SUPFAM" id="SSF46785">
    <property type="entry name" value="Winged helix' DNA-binding domain"/>
    <property type="match status" value="1"/>
</dbReference>
<dbReference type="Proteomes" id="UP000217676">
    <property type="component" value="Chromosome"/>
</dbReference>
<name>A0A160P8W6_STRLU</name>
<feature type="region of interest" description="Disordered" evidence="1">
    <location>
        <begin position="259"/>
        <end position="293"/>
    </location>
</feature>
<evidence type="ECO:0000313" key="3">
    <source>
        <dbReference type="Proteomes" id="UP000217676"/>
    </source>
</evidence>
<evidence type="ECO:0000256" key="1">
    <source>
        <dbReference type="SAM" id="MobiDB-lite"/>
    </source>
</evidence>
<sequence length="293" mass="31390">MTTDHNAGTVNPQETDTPLPARLLALALEFTALQDDLYHLHAKKLYAPDIAAAFATRAAALTWYIQDVHNSIRHAGLFGSPVVLDVRCRLTLLASQAATATEYLRTAETVLQFLPPEETAEASRDPDHARDVLRRAGHHIHNAGQVTQLGAADSVRAAADLAGELRAQGRGGTVQPMSPAQYAALHGIACGYVTVNALGEEVASIRRERLSMSTVRSLEARGWVSREALVRNPGSRAARLYLTDTGRVALASRLDRVPTAKRPAVPAGRHRLGTSLTRSASGPLGTTGGGWHR</sequence>
<keyword evidence="3" id="KW-1185">Reference proteome</keyword>